<keyword evidence="3" id="KW-1185">Reference proteome</keyword>
<proteinExistence type="predicted"/>
<evidence type="ECO:0000256" key="1">
    <source>
        <dbReference type="SAM" id="MobiDB-lite"/>
    </source>
</evidence>
<protein>
    <submittedName>
        <fullName evidence="2">Uncharacterized protein</fullName>
    </submittedName>
</protein>
<feature type="compositionally biased region" description="Basic and acidic residues" evidence="1">
    <location>
        <begin position="136"/>
        <end position="155"/>
    </location>
</feature>
<dbReference type="AlphaFoldDB" id="A0A195B3E4"/>
<accession>A0A195B3E4</accession>
<organism evidence="2 3">
    <name type="scientific">Atta colombica</name>
    <dbReference type="NCBI Taxonomy" id="520822"/>
    <lineage>
        <taxon>Eukaryota</taxon>
        <taxon>Metazoa</taxon>
        <taxon>Ecdysozoa</taxon>
        <taxon>Arthropoda</taxon>
        <taxon>Hexapoda</taxon>
        <taxon>Insecta</taxon>
        <taxon>Pterygota</taxon>
        <taxon>Neoptera</taxon>
        <taxon>Endopterygota</taxon>
        <taxon>Hymenoptera</taxon>
        <taxon>Apocrita</taxon>
        <taxon>Aculeata</taxon>
        <taxon>Formicoidea</taxon>
        <taxon>Formicidae</taxon>
        <taxon>Myrmicinae</taxon>
        <taxon>Atta</taxon>
    </lineage>
</organism>
<name>A0A195B3E4_9HYME</name>
<evidence type="ECO:0000313" key="3">
    <source>
        <dbReference type="Proteomes" id="UP000078540"/>
    </source>
</evidence>
<feature type="region of interest" description="Disordered" evidence="1">
    <location>
        <begin position="127"/>
        <end position="155"/>
    </location>
</feature>
<reference evidence="2 3" key="1">
    <citation type="submission" date="2015-09" db="EMBL/GenBank/DDBJ databases">
        <title>Atta colombica WGS genome.</title>
        <authorList>
            <person name="Nygaard S."/>
            <person name="Hu H."/>
            <person name="Boomsma J."/>
            <person name="Zhang G."/>
        </authorList>
    </citation>
    <scope>NUCLEOTIDE SEQUENCE [LARGE SCALE GENOMIC DNA]</scope>
    <source>
        <strain evidence="2">Treedump-2</strain>
        <tissue evidence="2">Whole body</tissue>
    </source>
</reference>
<dbReference type="EMBL" id="KQ976641">
    <property type="protein sequence ID" value="KYM78790.1"/>
    <property type="molecule type" value="Genomic_DNA"/>
</dbReference>
<feature type="non-terminal residue" evidence="2">
    <location>
        <position position="1"/>
    </location>
</feature>
<gene>
    <name evidence="2" type="ORF">ALC53_10844</name>
</gene>
<sequence>SFRDNEAVGRLQRVVWNEPQSVVSPPECIRYSLILTLCGRVTVIEKDSNKHIRDEQKNSDIPRELNRVTEKNSEILLKAAGSARPLVIFGGQPVFTRLSVTVLRLLEEGAKWPCARNKRSGVHSVLDALTENEGEEREREREREKKRERETRKIKEGGEKSEWRKLVRVTLARREVFFEGQLNQSMAYRSRRYFVWKLGPTGTCANKVLGDDDSAILRQPLLVTLTFLITGSRCRRASSTLCVLVSLDDLTGIEKHGRNERIVELEINNCLKLS</sequence>
<evidence type="ECO:0000313" key="2">
    <source>
        <dbReference type="EMBL" id="KYM78790.1"/>
    </source>
</evidence>
<dbReference type="Proteomes" id="UP000078540">
    <property type="component" value="Unassembled WGS sequence"/>
</dbReference>